<sequence length="92" mass="10061">MVGGREEWWMGGECLREEGRDKGAGLAEGSGGVGGVVSQANIGRVGRRLVWSSEGKPCSDYGKTQLRDTVMEALQHPRGYFDFGSKFSFFLK</sequence>
<name>A0A5B7I2L5_PORTR</name>
<organism evidence="1 2">
    <name type="scientific">Portunus trituberculatus</name>
    <name type="common">Swimming crab</name>
    <name type="synonym">Neptunus trituberculatus</name>
    <dbReference type="NCBI Taxonomy" id="210409"/>
    <lineage>
        <taxon>Eukaryota</taxon>
        <taxon>Metazoa</taxon>
        <taxon>Ecdysozoa</taxon>
        <taxon>Arthropoda</taxon>
        <taxon>Crustacea</taxon>
        <taxon>Multicrustacea</taxon>
        <taxon>Malacostraca</taxon>
        <taxon>Eumalacostraca</taxon>
        <taxon>Eucarida</taxon>
        <taxon>Decapoda</taxon>
        <taxon>Pleocyemata</taxon>
        <taxon>Brachyura</taxon>
        <taxon>Eubrachyura</taxon>
        <taxon>Portunoidea</taxon>
        <taxon>Portunidae</taxon>
        <taxon>Portuninae</taxon>
        <taxon>Portunus</taxon>
    </lineage>
</organism>
<dbReference type="Proteomes" id="UP000324222">
    <property type="component" value="Unassembled WGS sequence"/>
</dbReference>
<reference evidence="1 2" key="1">
    <citation type="submission" date="2019-05" db="EMBL/GenBank/DDBJ databases">
        <title>Another draft genome of Portunus trituberculatus and its Hox gene families provides insights of decapod evolution.</title>
        <authorList>
            <person name="Jeong J.-H."/>
            <person name="Song I."/>
            <person name="Kim S."/>
            <person name="Choi T."/>
            <person name="Kim D."/>
            <person name="Ryu S."/>
            <person name="Kim W."/>
        </authorList>
    </citation>
    <scope>NUCLEOTIDE SEQUENCE [LARGE SCALE GENOMIC DNA]</scope>
    <source>
        <tissue evidence="1">Muscle</tissue>
    </source>
</reference>
<protein>
    <submittedName>
        <fullName evidence="1">Uncharacterized protein</fullName>
    </submittedName>
</protein>
<evidence type="ECO:0000313" key="2">
    <source>
        <dbReference type="Proteomes" id="UP000324222"/>
    </source>
</evidence>
<gene>
    <name evidence="1" type="ORF">E2C01_069367</name>
</gene>
<comment type="caution">
    <text evidence="1">The sequence shown here is derived from an EMBL/GenBank/DDBJ whole genome shotgun (WGS) entry which is preliminary data.</text>
</comment>
<dbReference type="AlphaFoldDB" id="A0A5B7I2L5"/>
<dbReference type="EMBL" id="VSRR010040127">
    <property type="protein sequence ID" value="MPC74984.1"/>
    <property type="molecule type" value="Genomic_DNA"/>
</dbReference>
<evidence type="ECO:0000313" key="1">
    <source>
        <dbReference type="EMBL" id="MPC74984.1"/>
    </source>
</evidence>
<proteinExistence type="predicted"/>
<keyword evidence="2" id="KW-1185">Reference proteome</keyword>
<accession>A0A5B7I2L5</accession>